<sequence>MFSQDEYHVSDASSKTRQRTILTPTSDNSLDGLSAGAKKRKRDGSSMEDLLKDSFVVRPHPSTVLDKPRTLQPLILLPRSQLPLSCLDIFPSFNPLPQSRIFEAHVKILELEERMGSQPMVLIAKIDTGKTLFAVERESKGLYVLCQLGPWVDLQQLVTAGTLLNERTLRAASRAILPTSTAADRTTVIAVTAEAAQDSKKKRLAIEAIQSMVKRPSTDALGNSQQSCSELLLDSQQDSQVAIGAEVLLGYQQDTHMAMLPVEVDLVPSQPTATEIFDTVRSQYLEALYLSKASLAYFAKGPLSRARAAFHLDYDSTLDMNEYIAFLESLILSTTLIDKKYRDGLPACISLLDIQDHTADELDQTAGKPKKKRTSRKMKPGKTGLYPLEDSFIRKWWESHDEDAESGAPGNSREELTKSRVSQLRIRETQLQMVVILEVLALQPLATQSVVGEDLPDALPSDIGKESKDKSVKARKPEHLLMLIDVHIDRLCIWQSIALETSKVGDSQGPAGIEQPDHSSKPTTDILRDFCIDVIAPFFSARLPEHCASINRKLGGPVATPGKTRLPKAASSLGSTSRPGAATKRLVPVKPRTSLKRVLSDERERERRSVSRGPARAISLMRSASIPNLKREASEPVCLANIPLADSQADRMSLNTKRLAQREVDFSSLVVNSQKAKRQANIEAELKEAISALKKPNRELAGKTLVETAEHRAATVSRSARKTKKPIRNPLFQGVQISATPKTKRQKDVFGDSQLQASTFGHLDDTSPDIIPLSSVSRIPQSAVKSSGGIGPTRNPFLDTVQATPTKKSCGGFSRLDAAGNNNSGYGGCLPLSPLHARRSSAQLFPTALDFATPTTASSAFAVQETPVKSRADVFLQHGHPSNEKENLTRAVETKDLKAENDSIYKSLGWDDDIDDLA</sequence>
<dbReference type="Proteomes" id="UP000256328">
    <property type="component" value="Unassembled WGS sequence"/>
</dbReference>
<proteinExistence type="predicted"/>
<feature type="region of interest" description="Disordered" evidence="1">
    <location>
        <begin position="1"/>
        <end position="46"/>
    </location>
</feature>
<evidence type="ECO:0000256" key="1">
    <source>
        <dbReference type="SAM" id="MobiDB-lite"/>
    </source>
</evidence>
<dbReference type="PANTHER" id="PTHR28067:SF1">
    <property type="entry name" value="DNA REPLICATION REGULATOR SLD3"/>
    <property type="match status" value="1"/>
</dbReference>
<dbReference type="Gene3D" id="1.20.58.2130">
    <property type="match status" value="1"/>
</dbReference>
<accession>A0A3D8T7R9</accession>
<evidence type="ECO:0000313" key="3">
    <source>
        <dbReference type="EMBL" id="RDW94564.1"/>
    </source>
</evidence>
<gene>
    <name evidence="3" type="ORF">BP5796_00327</name>
</gene>
<dbReference type="GO" id="GO:0031261">
    <property type="term" value="C:DNA replication preinitiation complex"/>
    <property type="evidence" value="ECO:0007669"/>
    <property type="project" value="TreeGrafter"/>
</dbReference>
<feature type="domain" description="DNA replication regulator Sld3 C-terminal" evidence="2">
    <location>
        <begin position="275"/>
        <end position="807"/>
    </location>
</feature>
<dbReference type="GO" id="GO:0006270">
    <property type="term" value="P:DNA replication initiation"/>
    <property type="evidence" value="ECO:0007669"/>
    <property type="project" value="InterPro"/>
</dbReference>
<dbReference type="EMBL" id="PDLN01000001">
    <property type="protein sequence ID" value="RDW94564.1"/>
    <property type="molecule type" value="Genomic_DNA"/>
</dbReference>
<comment type="caution">
    <text evidence="3">The sequence shown here is derived from an EMBL/GenBank/DDBJ whole genome shotgun (WGS) entry which is preliminary data.</text>
</comment>
<feature type="compositionally biased region" description="Polar residues" evidence="1">
    <location>
        <begin position="11"/>
        <end position="31"/>
    </location>
</feature>
<evidence type="ECO:0000313" key="4">
    <source>
        <dbReference type="Proteomes" id="UP000256328"/>
    </source>
</evidence>
<protein>
    <recommendedName>
        <fullName evidence="2">DNA replication regulator Sld3 C-terminal domain-containing protein</fullName>
    </recommendedName>
</protein>
<dbReference type="Pfam" id="PF08639">
    <property type="entry name" value="Sld3_STD"/>
    <property type="match status" value="1"/>
</dbReference>
<dbReference type="OrthoDB" id="5395343at2759"/>
<name>A0A3D8T7R9_9HELO</name>
<organism evidence="3 4">
    <name type="scientific">Coleophoma crateriformis</name>
    <dbReference type="NCBI Taxonomy" id="565419"/>
    <lineage>
        <taxon>Eukaryota</taxon>
        <taxon>Fungi</taxon>
        <taxon>Dikarya</taxon>
        <taxon>Ascomycota</taxon>
        <taxon>Pezizomycotina</taxon>
        <taxon>Leotiomycetes</taxon>
        <taxon>Helotiales</taxon>
        <taxon>Dermateaceae</taxon>
        <taxon>Coleophoma</taxon>
    </lineage>
</organism>
<dbReference type="PANTHER" id="PTHR28067">
    <property type="entry name" value="DNA REPLICATION REGULATOR SLD3"/>
    <property type="match status" value="1"/>
</dbReference>
<reference evidence="3 4" key="1">
    <citation type="journal article" date="2018" name="IMA Fungus">
        <title>IMA Genome-F 9: Draft genome sequence of Annulohypoxylon stygium, Aspergillus mulundensis, Berkeleyomyces basicola (syn. Thielaviopsis basicola), Ceratocystis smalleyi, two Cercospora beticola strains, Coleophoma cylindrospora, Fusarium fracticaudum, Phialophora cf. hyalina, and Morchella septimelata.</title>
        <authorList>
            <person name="Wingfield B.D."/>
            <person name="Bills G.F."/>
            <person name="Dong Y."/>
            <person name="Huang W."/>
            <person name="Nel W.J."/>
            <person name="Swalarsk-Parry B.S."/>
            <person name="Vaghefi N."/>
            <person name="Wilken P.M."/>
            <person name="An Z."/>
            <person name="de Beer Z.W."/>
            <person name="De Vos L."/>
            <person name="Chen L."/>
            <person name="Duong T.A."/>
            <person name="Gao Y."/>
            <person name="Hammerbacher A."/>
            <person name="Kikkert J.R."/>
            <person name="Li Y."/>
            <person name="Li H."/>
            <person name="Li K."/>
            <person name="Li Q."/>
            <person name="Liu X."/>
            <person name="Ma X."/>
            <person name="Naidoo K."/>
            <person name="Pethybridge S.J."/>
            <person name="Sun J."/>
            <person name="Steenkamp E.T."/>
            <person name="van der Nest M.A."/>
            <person name="van Wyk S."/>
            <person name="Wingfield M.J."/>
            <person name="Xiong C."/>
            <person name="Yue Q."/>
            <person name="Zhang X."/>
        </authorList>
    </citation>
    <scope>NUCLEOTIDE SEQUENCE [LARGE SCALE GENOMIC DNA]</scope>
    <source>
        <strain evidence="3 4">BP5796</strain>
    </source>
</reference>
<keyword evidence="4" id="KW-1185">Reference proteome</keyword>
<evidence type="ECO:0000259" key="2">
    <source>
        <dbReference type="Pfam" id="PF08639"/>
    </source>
</evidence>
<dbReference type="AlphaFoldDB" id="A0A3D8T7R9"/>
<feature type="compositionally biased region" description="Basic residues" evidence="1">
    <location>
        <begin position="368"/>
        <end position="380"/>
    </location>
</feature>
<dbReference type="InterPro" id="IPR013948">
    <property type="entry name" value="DNA_replication_reg_Sld3_C"/>
</dbReference>
<feature type="region of interest" description="Disordered" evidence="1">
    <location>
        <begin position="362"/>
        <end position="385"/>
    </location>
</feature>
<feature type="region of interest" description="Disordered" evidence="1">
    <location>
        <begin position="555"/>
        <end position="591"/>
    </location>
</feature>
<dbReference type="InterPro" id="IPR042511">
    <property type="entry name" value="Sld3"/>
</dbReference>